<comment type="function">
    <text evidence="2">Involved in the storage or transport of lipids necessary for membrane maintenance under stressful conditions. Displays a binding preference for lysophospholipids.</text>
</comment>
<dbReference type="PANTHER" id="PTHR10612:SF34">
    <property type="entry name" value="APOLIPOPROTEIN D"/>
    <property type="match status" value="1"/>
</dbReference>
<gene>
    <name evidence="4" type="ORF">SAMN05444584_0611</name>
</gene>
<reference evidence="5" key="1">
    <citation type="submission" date="2017-06" db="EMBL/GenBank/DDBJ databases">
        <authorList>
            <person name="Varghese N."/>
            <person name="Submissions S."/>
        </authorList>
    </citation>
    <scope>NUCLEOTIDE SEQUENCE [LARGE SCALE GENOMIC DNA]</scope>
    <source>
        <strain evidence="5">ANC 5114</strain>
    </source>
</reference>
<evidence type="ECO:0000313" key="4">
    <source>
        <dbReference type="EMBL" id="SNQ28686.1"/>
    </source>
</evidence>
<keyword evidence="2 4" id="KW-0449">Lipoprotein</keyword>
<protein>
    <recommendedName>
        <fullName evidence="2">Outer membrane lipoprotein Blc</fullName>
    </recommendedName>
</protein>
<dbReference type="RefSeq" id="WP_228149581.1">
    <property type="nucleotide sequence ID" value="NZ_FZLN01000001.1"/>
</dbReference>
<keyword evidence="2" id="KW-0446">Lipid-binding</keyword>
<keyword evidence="2" id="KW-0732">Signal</keyword>
<comment type="subunit">
    <text evidence="2">Homodimer.</text>
</comment>
<dbReference type="Gene3D" id="2.40.128.20">
    <property type="match status" value="1"/>
</dbReference>
<proteinExistence type="inferred from homology"/>
<evidence type="ECO:0000313" key="5">
    <source>
        <dbReference type="Proteomes" id="UP000243463"/>
    </source>
</evidence>
<dbReference type="AlphaFoldDB" id="A0A217EER2"/>
<comment type="subcellular location">
    <subcellularLocation>
        <location evidence="2">Cell outer membrane</location>
    </subcellularLocation>
</comment>
<dbReference type="GO" id="GO:0008289">
    <property type="term" value="F:lipid binding"/>
    <property type="evidence" value="ECO:0007669"/>
    <property type="project" value="UniProtKB-UniRule"/>
</dbReference>
<organism evidence="4 5">
    <name type="scientific">Acinetobacter apis</name>
    <dbReference type="NCBI Taxonomy" id="1229165"/>
    <lineage>
        <taxon>Bacteria</taxon>
        <taxon>Pseudomonadati</taxon>
        <taxon>Pseudomonadota</taxon>
        <taxon>Gammaproteobacteria</taxon>
        <taxon>Moraxellales</taxon>
        <taxon>Moraxellaceae</taxon>
        <taxon>Acinetobacter</taxon>
    </lineage>
</organism>
<dbReference type="InterPro" id="IPR012674">
    <property type="entry name" value="Calycin"/>
</dbReference>
<dbReference type="EMBL" id="FZLN01000001">
    <property type="protein sequence ID" value="SNQ28686.1"/>
    <property type="molecule type" value="Genomic_DNA"/>
</dbReference>
<name>A0A217EER2_9GAMM</name>
<dbReference type="InterPro" id="IPR002446">
    <property type="entry name" value="Lipocalin_bac"/>
</dbReference>
<feature type="signal peptide" evidence="2">
    <location>
        <begin position="1"/>
        <end position="28"/>
    </location>
</feature>
<dbReference type="PRINTS" id="PR01171">
    <property type="entry name" value="BCTLIPOCALIN"/>
</dbReference>
<sequence length="192" mass="22178">MMKKKYNNILIQMMALWLLTILSSYALAADDDATPIETVPYISIEKYLGSWYEIARKPMFFQRECLKNVQATYTLNVDGNVDVENSCEKKGGVKNVARGEAFVMNAPRNSQLKVSFLPDAIRWLPIGRGDYWILKIDDQYQTALVGDPERKYLWLLSRTAKIKPDVWNDYVKYAKKIGYDVSDFNLTPQTEQ</sequence>
<evidence type="ECO:0000256" key="2">
    <source>
        <dbReference type="PIRNR" id="PIRNR036893"/>
    </source>
</evidence>
<feature type="chain" id="PRO_5013434120" description="Outer membrane lipoprotein Blc" evidence="2">
    <location>
        <begin position="29"/>
        <end position="192"/>
    </location>
</feature>
<keyword evidence="2" id="KW-0998">Cell outer membrane</keyword>
<feature type="domain" description="Lipocalin/cytosolic fatty-acid binding" evidence="3">
    <location>
        <begin position="43"/>
        <end position="189"/>
    </location>
</feature>
<dbReference type="InterPro" id="IPR047202">
    <property type="entry name" value="Lipocalin_Blc-like_dom"/>
</dbReference>
<keyword evidence="2" id="KW-0472">Membrane</keyword>
<accession>A0A217EER2</accession>
<comment type="similarity">
    <text evidence="1 2">Belongs to the calycin superfamily. Lipocalin family.</text>
</comment>
<evidence type="ECO:0000256" key="1">
    <source>
        <dbReference type="ARBA" id="ARBA00006889"/>
    </source>
</evidence>
<keyword evidence="5" id="KW-1185">Reference proteome</keyword>
<dbReference type="Pfam" id="PF08212">
    <property type="entry name" value="Lipocalin_2"/>
    <property type="match status" value="1"/>
</dbReference>
<evidence type="ECO:0000259" key="3">
    <source>
        <dbReference type="Pfam" id="PF08212"/>
    </source>
</evidence>
<dbReference type="SUPFAM" id="SSF50814">
    <property type="entry name" value="Lipocalins"/>
    <property type="match status" value="1"/>
</dbReference>
<dbReference type="PANTHER" id="PTHR10612">
    <property type="entry name" value="APOLIPOPROTEIN D"/>
    <property type="match status" value="1"/>
</dbReference>
<dbReference type="PIRSF" id="PIRSF036893">
    <property type="entry name" value="Lipocalin_ApoD"/>
    <property type="match status" value="1"/>
</dbReference>
<dbReference type="CDD" id="cd19438">
    <property type="entry name" value="lipocalin_Blc-like"/>
    <property type="match status" value="1"/>
</dbReference>
<dbReference type="GO" id="GO:0006950">
    <property type="term" value="P:response to stress"/>
    <property type="evidence" value="ECO:0007669"/>
    <property type="project" value="UniProtKB-ARBA"/>
</dbReference>
<dbReference type="Proteomes" id="UP000243463">
    <property type="component" value="Unassembled WGS sequence"/>
</dbReference>
<dbReference type="InterPro" id="IPR000566">
    <property type="entry name" value="Lipocln_cytosolic_FA-bd_dom"/>
</dbReference>
<dbReference type="GO" id="GO:0009279">
    <property type="term" value="C:cell outer membrane"/>
    <property type="evidence" value="ECO:0007669"/>
    <property type="project" value="UniProtKB-SubCell"/>
</dbReference>
<dbReference type="InterPro" id="IPR022271">
    <property type="entry name" value="Lipocalin_ApoD"/>
</dbReference>